<evidence type="ECO:0000313" key="1">
    <source>
        <dbReference type="EMBL" id="GIG98963.1"/>
    </source>
</evidence>
<dbReference type="EMBL" id="BONX01000038">
    <property type="protein sequence ID" value="GIG98963.1"/>
    <property type="molecule type" value="Genomic_DNA"/>
</dbReference>
<accession>A0ABQ4EWE0</accession>
<dbReference type="InterPro" id="IPR007553">
    <property type="entry name" value="2-thiour_desulf"/>
</dbReference>
<gene>
    <name evidence="1" type="primary">ybbK</name>
    <name evidence="1" type="ORF">Pma05_55360</name>
</gene>
<dbReference type="PANTHER" id="PTHR30087">
    <property type="entry name" value="INNER MEMBRANE PROTEIN"/>
    <property type="match status" value="1"/>
</dbReference>
<evidence type="ECO:0000313" key="2">
    <source>
        <dbReference type="Proteomes" id="UP000621500"/>
    </source>
</evidence>
<dbReference type="PANTHER" id="PTHR30087:SF1">
    <property type="entry name" value="HYPOTHETICAL CYTOSOLIC PROTEIN"/>
    <property type="match status" value="1"/>
</dbReference>
<comment type="caution">
    <text evidence="1">The sequence shown here is derived from an EMBL/GenBank/DDBJ whole genome shotgun (WGS) entry which is preliminary data.</text>
</comment>
<keyword evidence="2" id="KW-1185">Reference proteome</keyword>
<dbReference type="Proteomes" id="UP000621500">
    <property type="component" value="Unassembled WGS sequence"/>
</dbReference>
<sequence length="183" mass="19019">MDAATGGTDDTVTPPDPEGTALFLMSACLAGTRCAYDGGAAKEEVAPAADARVRLVCPEVMGGLPTPRDRAEIVGGDGFDVLDGRARVLTHRGEDVTEAYLRGARRTLRIAQVTGAVGAVLQDYSPSCGCRQVSDGTFRRNRVAGQGVTAALLLRNGFQVVAHHEYDPSAPSPFPSAPAAPPD</sequence>
<protein>
    <submittedName>
        <fullName evidence="1">Purine-nucleoside phosphorylase</fullName>
    </submittedName>
</protein>
<reference evidence="1 2" key="1">
    <citation type="submission" date="2021-01" db="EMBL/GenBank/DDBJ databases">
        <title>Whole genome shotgun sequence of Plantactinospora mayteni NBRC 109088.</title>
        <authorList>
            <person name="Komaki H."/>
            <person name="Tamura T."/>
        </authorList>
    </citation>
    <scope>NUCLEOTIDE SEQUENCE [LARGE SCALE GENOMIC DNA]</scope>
    <source>
        <strain evidence="1 2">NBRC 109088</strain>
    </source>
</reference>
<dbReference type="Pfam" id="PF04463">
    <property type="entry name" value="2-thiour_desulf"/>
    <property type="match status" value="1"/>
</dbReference>
<name>A0ABQ4EWE0_9ACTN</name>
<dbReference type="RefSeq" id="WP_203860370.1">
    <property type="nucleotide sequence ID" value="NZ_BAAAZQ010000031.1"/>
</dbReference>
<organism evidence="1 2">
    <name type="scientific">Plantactinospora mayteni</name>
    <dbReference type="NCBI Taxonomy" id="566021"/>
    <lineage>
        <taxon>Bacteria</taxon>
        <taxon>Bacillati</taxon>
        <taxon>Actinomycetota</taxon>
        <taxon>Actinomycetes</taxon>
        <taxon>Micromonosporales</taxon>
        <taxon>Micromonosporaceae</taxon>
        <taxon>Plantactinospora</taxon>
    </lineage>
</organism>
<proteinExistence type="predicted"/>